<keyword evidence="3" id="KW-0328">Glycosyltransferase</keyword>
<dbReference type="KEGG" id="pyg:AWM70_10755"/>
<dbReference type="GO" id="GO:0009002">
    <property type="term" value="F:serine-type D-Ala-D-Ala carboxypeptidase activity"/>
    <property type="evidence" value="ECO:0007669"/>
    <property type="project" value="UniProtKB-EC"/>
</dbReference>
<evidence type="ECO:0000259" key="11">
    <source>
        <dbReference type="PROSITE" id="PS50853"/>
    </source>
</evidence>
<dbReference type="InterPro" id="IPR023346">
    <property type="entry name" value="Lysozyme-like_dom_sf"/>
</dbReference>
<dbReference type="GO" id="GO:0006508">
    <property type="term" value="P:proteolysis"/>
    <property type="evidence" value="ECO:0007669"/>
    <property type="project" value="UniProtKB-KW"/>
</dbReference>
<feature type="compositionally biased region" description="Gly residues" evidence="9">
    <location>
        <begin position="918"/>
        <end position="927"/>
    </location>
</feature>
<evidence type="ECO:0000313" key="13">
    <source>
        <dbReference type="Proteomes" id="UP000092573"/>
    </source>
</evidence>
<dbReference type="CDD" id="cd00063">
    <property type="entry name" value="FN3"/>
    <property type="match status" value="1"/>
</dbReference>
<keyword evidence="5" id="KW-0378">Hydrolase</keyword>
<evidence type="ECO:0000256" key="9">
    <source>
        <dbReference type="SAM" id="MobiDB-lite"/>
    </source>
</evidence>
<sequence length="1028" mass="111959">MALDKDNSPEQQVPPPKRRRVGRIILNLIIGLFLAGLAGVLFTFGAAFGYVSAIVKDDPVRSRADIEAQINHNDMTTFAYFRDGSGIGQLRSEEDRRPVEFKEIPSSVIDAVISIEDNNFYEHKGVDLNGTLRAVKQRVLKEDVQTGGSTLTQQLARRVFLSLDRTEDRKFKEILLALRLERFLSKQEILTAYLNKVPFGNGSSGYNLYGIKAAARGIFNISDLSKLNIAESAYLAGLPQLPSSYSAFNGKGEFNPGNFSRAIKRQHLVLQRMLEEGKINQTEYNEALNFDIKSALAPTTKKAYDTYPYLMLETERQGAQIMAMLKDPTLTQEALSRKENAQALEDGRQQLMTGGYRIYTTIDKKVYSAMHKVSDNKDNFSPESKTKGLEQVAGMMIDHKTGAILGMIEGRDFYTEQMNYATQMVRQPGSTMKPLAAYLPALEEGLIQPASIIDDSPIILKDYQKGYHIPVNSSGGYKGLVTARTALNESRNVPALKLFNNVVGIDKAWAFVKNLGITTIEDSDYQATTGVLGGLAHGVSVEQLTNAYGAIANQGIFNDAYMIERIEDSKGNIVYQHKAEPRRVFSAQTAFLMTDMLRTVISASGSTGHSVASDFKQYGKIPIVGKTGTTQNYADVWFEGYSPDVTLGIWVGYSEPANTLSDAGKSRARKIWAKVMNEVTEAKPELFKTKEFVKPDGIVKKTVSGYSGLLPTALTEQAGKTNTDFFNEKYVPTKPDDVLVRAKYITYNNVNYIPQEGTPADMLQEKVVLKRDPPISELIKQLENAFANMKGSHKPLEYYMPKDAGEDAPYEVDPRKDDGAPPAAPQGVAAGSVTGQAAISFNNNSEADVVGYRLYKSVNGGAFAYDQSKLLGAGTQFTVPVSSLESYAFYVTAVDVAGHESAPSSIVAANGVFGGTGLPGDPLGGGDPSNPAGDPADGVAPSAPAQPQGAITPTGVTINWSANPAEEQVSSYNIYFSDQPNGNYVLVGSTDQPQFDYQGKTISGYVRITAVNGSGESPPSSSLRVERK</sequence>
<organism evidence="12 13">
    <name type="scientific">Paenibacillus yonginensis</name>
    <dbReference type="NCBI Taxonomy" id="1462996"/>
    <lineage>
        <taxon>Bacteria</taxon>
        <taxon>Bacillati</taxon>
        <taxon>Bacillota</taxon>
        <taxon>Bacilli</taxon>
        <taxon>Bacillales</taxon>
        <taxon>Paenibacillaceae</taxon>
        <taxon>Paenibacillus</taxon>
    </lineage>
</organism>
<keyword evidence="10" id="KW-0472">Membrane</keyword>
<dbReference type="PROSITE" id="PS50853">
    <property type="entry name" value="FN3"/>
    <property type="match status" value="1"/>
</dbReference>
<dbReference type="SUPFAM" id="SSF49265">
    <property type="entry name" value="Fibronectin type III"/>
    <property type="match status" value="1"/>
</dbReference>
<evidence type="ECO:0000256" key="6">
    <source>
        <dbReference type="ARBA" id="ARBA00023268"/>
    </source>
</evidence>
<feature type="region of interest" description="Disordered" evidence="9">
    <location>
        <begin position="802"/>
        <end position="829"/>
    </location>
</feature>
<evidence type="ECO:0000256" key="4">
    <source>
        <dbReference type="ARBA" id="ARBA00022679"/>
    </source>
</evidence>
<dbReference type="Gene3D" id="1.10.3810.10">
    <property type="entry name" value="Biosynthetic peptidoglycan transglycosylase-like"/>
    <property type="match status" value="1"/>
</dbReference>
<dbReference type="RefSeq" id="WP_068696266.1">
    <property type="nucleotide sequence ID" value="NZ_CP014167.1"/>
</dbReference>
<keyword evidence="10" id="KW-0812">Transmembrane</keyword>
<evidence type="ECO:0000256" key="3">
    <source>
        <dbReference type="ARBA" id="ARBA00022676"/>
    </source>
</evidence>
<reference evidence="12 13" key="1">
    <citation type="submission" date="2016-01" db="EMBL/GenBank/DDBJ databases">
        <title>Complete Genome Sequence of Paenibacillus yonginensis DCY84, a novel Plant Growth-Promoting Bacteria with Elicitation of Induced Systemic Resistance.</title>
        <authorList>
            <person name="Kim Y.J."/>
            <person name="Yang D.C."/>
            <person name="Sukweenadhi J."/>
        </authorList>
    </citation>
    <scope>NUCLEOTIDE SEQUENCE [LARGE SCALE GENOMIC DNA]</scope>
    <source>
        <strain evidence="12 13">DCY84</strain>
    </source>
</reference>
<dbReference type="Gene3D" id="3.40.710.10">
    <property type="entry name" value="DD-peptidase/beta-lactamase superfamily"/>
    <property type="match status" value="1"/>
</dbReference>
<keyword evidence="1 12" id="KW-0121">Carboxypeptidase</keyword>
<evidence type="ECO:0000256" key="8">
    <source>
        <dbReference type="ARBA" id="ARBA00049902"/>
    </source>
</evidence>
<comment type="catalytic activity">
    <reaction evidence="8">
        <text>[GlcNAc-(1-&gt;4)-Mur2Ac(oyl-L-Ala-gamma-D-Glu-L-Lys-D-Ala-D-Ala)](n)-di-trans,octa-cis-undecaprenyl diphosphate + beta-D-GlcNAc-(1-&gt;4)-Mur2Ac(oyl-L-Ala-gamma-D-Glu-L-Lys-D-Ala-D-Ala)-di-trans,octa-cis-undecaprenyl diphosphate = [GlcNAc-(1-&gt;4)-Mur2Ac(oyl-L-Ala-gamma-D-Glu-L-Lys-D-Ala-D-Ala)](n+1)-di-trans,octa-cis-undecaprenyl diphosphate + di-trans,octa-cis-undecaprenyl diphosphate + H(+)</text>
        <dbReference type="Rhea" id="RHEA:23708"/>
        <dbReference type="Rhea" id="RHEA-COMP:9602"/>
        <dbReference type="Rhea" id="RHEA-COMP:9603"/>
        <dbReference type="ChEBI" id="CHEBI:15378"/>
        <dbReference type="ChEBI" id="CHEBI:58405"/>
        <dbReference type="ChEBI" id="CHEBI:60033"/>
        <dbReference type="ChEBI" id="CHEBI:78435"/>
        <dbReference type="EC" id="2.4.99.28"/>
    </reaction>
</comment>
<dbReference type="GO" id="GO:0008955">
    <property type="term" value="F:peptidoglycan glycosyltransferase activity"/>
    <property type="evidence" value="ECO:0007669"/>
    <property type="project" value="UniProtKB-EC"/>
</dbReference>
<feature type="region of interest" description="Disordered" evidence="9">
    <location>
        <begin position="918"/>
        <end position="954"/>
    </location>
</feature>
<dbReference type="EMBL" id="CP014167">
    <property type="protein sequence ID" value="ANS75024.1"/>
    <property type="molecule type" value="Genomic_DNA"/>
</dbReference>
<dbReference type="Pfam" id="PF00912">
    <property type="entry name" value="Transgly"/>
    <property type="match status" value="1"/>
</dbReference>
<evidence type="ECO:0000313" key="12">
    <source>
        <dbReference type="EMBL" id="ANS75024.1"/>
    </source>
</evidence>
<dbReference type="InterPro" id="IPR012338">
    <property type="entry name" value="Beta-lactam/transpept-like"/>
</dbReference>
<gene>
    <name evidence="12" type="ORF">AWM70_10755</name>
</gene>
<dbReference type="PANTHER" id="PTHR32282">
    <property type="entry name" value="BINDING PROTEIN TRANSPEPTIDASE, PUTATIVE-RELATED"/>
    <property type="match status" value="1"/>
</dbReference>
<evidence type="ECO:0000256" key="7">
    <source>
        <dbReference type="ARBA" id="ARBA00034000"/>
    </source>
</evidence>
<keyword evidence="13" id="KW-1185">Reference proteome</keyword>
<keyword evidence="6" id="KW-0511">Multifunctional enzyme</keyword>
<evidence type="ECO:0000256" key="10">
    <source>
        <dbReference type="SAM" id="Phobius"/>
    </source>
</evidence>
<evidence type="ECO:0000256" key="2">
    <source>
        <dbReference type="ARBA" id="ARBA00022670"/>
    </source>
</evidence>
<dbReference type="STRING" id="1462996.AWM70_10755"/>
<evidence type="ECO:0000256" key="1">
    <source>
        <dbReference type="ARBA" id="ARBA00022645"/>
    </source>
</evidence>
<proteinExistence type="predicted"/>
<dbReference type="InterPro" id="IPR050396">
    <property type="entry name" value="Glycosyltr_51/Transpeptidase"/>
</dbReference>
<dbReference type="AlphaFoldDB" id="A0A1B1N0Q9"/>
<keyword evidence="2" id="KW-0645">Protease</keyword>
<dbReference type="Pfam" id="PF00905">
    <property type="entry name" value="Transpeptidase"/>
    <property type="match status" value="1"/>
</dbReference>
<dbReference type="GO" id="GO:0008658">
    <property type="term" value="F:penicillin binding"/>
    <property type="evidence" value="ECO:0007669"/>
    <property type="project" value="InterPro"/>
</dbReference>
<dbReference type="Proteomes" id="UP000092573">
    <property type="component" value="Chromosome"/>
</dbReference>
<evidence type="ECO:0000256" key="5">
    <source>
        <dbReference type="ARBA" id="ARBA00022801"/>
    </source>
</evidence>
<dbReference type="InterPro" id="IPR003961">
    <property type="entry name" value="FN3_dom"/>
</dbReference>
<keyword evidence="10" id="KW-1133">Transmembrane helix</keyword>
<keyword evidence="4" id="KW-0808">Transferase</keyword>
<dbReference type="PANTHER" id="PTHR32282:SF33">
    <property type="entry name" value="PEPTIDOGLYCAN GLYCOSYLTRANSFERASE"/>
    <property type="match status" value="1"/>
</dbReference>
<dbReference type="InterPro" id="IPR001264">
    <property type="entry name" value="Glyco_trans_51"/>
</dbReference>
<dbReference type="SUPFAM" id="SSF53955">
    <property type="entry name" value="Lysozyme-like"/>
    <property type="match status" value="1"/>
</dbReference>
<dbReference type="SUPFAM" id="SSF56601">
    <property type="entry name" value="beta-lactamase/transpeptidase-like"/>
    <property type="match status" value="1"/>
</dbReference>
<comment type="catalytic activity">
    <reaction evidence="7">
        <text>Preferential cleavage: (Ac)2-L-Lys-D-Ala-|-D-Ala. Also transpeptidation of peptidyl-alanyl moieties that are N-acyl substituents of D-alanine.</text>
        <dbReference type="EC" id="3.4.16.4"/>
    </reaction>
</comment>
<dbReference type="OrthoDB" id="9766909at2"/>
<dbReference type="Gene3D" id="2.60.40.10">
    <property type="entry name" value="Immunoglobulins"/>
    <property type="match status" value="2"/>
</dbReference>
<feature type="domain" description="Fibronectin type-III" evidence="11">
    <location>
        <begin position="940"/>
        <end position="1028"/>
    </location>
</feature>
<dbReference type="InterPro" id="IPR036950">
    <property type="entry name" value="PBP_transglycosylase"/>
</dbReference>
<dbReference type="InterPro" id="IPR001460">
    <property type="entry name" value="PCN-bd_Tpept"/>
</dbReference>
<dbReference type="InterPro" id="IPR036116">
    <property type="entry name" value="FN3_sf"/>
</dbReference>
<dbReference type="InterPro" id="IPR013783">
    <property type="entry name" value="Ig-like_fold"/>
</dbReference>
<feature type="transmembrane region" description="Helical" evidence="10">
    <location>
        <begin position="24"/>
        <end position="51"/>
    </location>
</feature>
<name>A0A1B1N0Q9_9BACL</name>
<protein>
    <submittedName>
        <fullName evidence="12">Carboxypeptidase</fullName>
    </submittedName>
</protein>
<accession>A0A1B1N0Q9</accession>